<evidence type="ECO:0000313" key="3">
    <source>
        <dbReference type="Proteomes" id="UP000765509"/>
    </source>
</evidence>
<feature type="region of interest" description="Disordered" evidence="1">
    <location>
        <begin position="83"/>
        <end position="117"/>
    </location>
</feature>
<proteinExistence type="predicted"/>
<accession>A0A9Q3BA43</accession>
<dbReference type="Proteomes" id="UP000765509">
    <property type="component" value="Unassembled WGS sequence"/>
</dbReference>
<dbReference type="AlphaFoldDB" id="A0A9Q3BA43"/>
<organism evidence="2 3">
    <name type="scientific">Austropuccinia psidii MF-1</name>
    <dbReference type="NCBI Taxonomy" id="1389203"/>
    <lineage>
        <taxon>Eukaryota</taxon>
        <taxon>Fungi</taxon>
        <taxon>Dikarya</taxon>
        <taxon>Basidiomycota</taxon>
        <taxon>Pucciniomycotina</taxon>
        <taxon>Pucciniomycetes</taxon>
        <taxon>Pucciniales</taxon>
        <taxon>Sphaerophragmiaceae</taxon>
        <taxon>Austropuccinia</taxon>
    </lineage>
</organism>
<feature type="region of interest" description="Disordered" evidence="1">
    <location>
        <begin position="37"/>
        <end position="63"/>
    </location>
</feature>
<keyword evidence="3" id="KW-1185">Reference proteome</keyword>
<evidence type="ECO:0000256" key="1">
    <source>
        <dbReference type="SAM" id="MobiDB-lite"/>
    </source>
</evidence>
<comment type="caution">
    <text evidence="2">The sequence shown here is derived from an EMBL/GenBank/DDBJ whole genome shotgun (WGS) entry which is preliminary data.</text>
</comment>
<name>A0A9Q3BA43_9BASI</name>
<evidence type="ECO:0000313" key="2">
    <source>
        <dbReference type="EMBL" id="MBW0461524.1"/>
    </source>
</evidence>
<sequence length="117" mass="13269">MDCMVIIKGWNPNRKLELLEERENQATIQAIEEKFNHTGPTLIPSGSQGVNQPEYPVDSSHSGSNILVTNSYDYLQSQVVSRRRQGYKGKEKTSFIDTQDFSLNQKHGGKQGERPFI</sequence>
<dbReference type="EMBL" id="AVOT02000173">
    <property type="protein sequence ID" value="MBW0461524.1"/>
    <property type="molecule type" value="Genomic_DNA"/>
</dbReference>
<gene>
    <name evidence="2" type="ORF">O181_001239</name>
</gene>
<protein>
    <submittedName>
        <fullName evidence="2">Uncharacterized protein</fullName>
    </submittedName>
</protein>
<feature type="compositionally biased region" description="Polar residues" evidence="1">
    <location>
        <begin position="95"/>
        <end position="105"/>
    </location>
</feature>
<reference evidence="2" key="1">
    <citation type="submission" date="2021-03" db="EMBL/GenBank/DDBJ databases">
        <title>Draft genome sequence of rust myrtle Austropuccinia psidii MF-1, a brazilian biotype.</title>
        <authorList>
            <person name="Quecine M.C."/>
            <person name="Pachon D.M.R."/>
            <person name="Bonatelli M.L."/>
            <person name="Correr F.H."/>
            <person name="Franceschini L.M."/>
            <person name="Leite T.F."/>
            <person name="Margarido G.R.A."/>
            <person name="Almeida C.A."/>
            <person name="Ferrarezi J.A."/>
            <person name="Labate C.A."/>
        </authorList>
    </citation>
    <scope>NUCLEOTIDE SEQUENCE</scope>
    <source>
        <strain evidence="2">MF-1</strain>
    </source>
</reference>